<evidence type="ECO:0000313" key="1">
    <source>
        <dbReference type="EMBL" id="GHI40213.1"/>
    </source>
</evidence>
<reference evidence="1" key="1">
    <citation type="submission" date="2024-05" db="EMBL/GenBank/DDBJ databases">
        <title>Whole genome shotgun sequence of Streptomyces violascens NBRC 12920.</title>
        <authorList>
            <person name="Komaki H."/>
            <person name="Tamura T."/>
        </authorList>
    </citation>
    <scope>NUCLEOTIDE SEQUENCE</scope>
    <source>
        <strain evidence="1">NBRC 12920</strain>
    </source>
</reference>
<proteinExistence type="predicted"/>
<accession>A0ABQ3QSG8</accession>
<organism evidence="1 2">
    <name type="scientific">Streptomyces violascens</name>
    <dbReference type="NCBI Taxonomy" id="67381"/>
    <lineage>
        <taxon>Bacteria</taxon>
        <taxon>Bacillati</taxon>
        <taxon>Actinomycetota</taxon>
        <taxon>Actinomycetes</taxon>
        <taxon>Kitasatosporales</taxon>
        <taxon>Streptomycetaceae</taxon>
        <taxon>Streptomyces</taxon>
    </lineage>
</organism>
<dbReference type="Proteomes" id="UP001050808">
    <property type="component" value="Unassembled WGS sequence"/>
</dbReference>
<name>A0ABQ3QSG8_9ACTN</name>
<sequence length="70" mass="7548">MAGSSRGTDETRVRDALDPLFTDADFTTGPVAGMYPERGQPGLWLDFLGPRDVSQISKSAARMTRACRSG</sequence>
<comment type="caution">
    <text evidence="1">The sequence shown here is derived from an EMBL/GenBank/DDBJ whole genome shotgun (WGS) entry which is preliminary data.</text>
</comment>
<keyword evidence="2" id="KW-1185">Reference proteome</keyword>
<protein>
    <submittedName>
        <fullName evidence="1">Uncharacterized protein</fullName>
    </submittedName>
</protein>
<dbReference type="EMBL" id="BNDY01000017">
    <property type="protein sequence ID" value="GHI40213.1"/>
    <property type="molecule type" value="Genomic_DNA"/>
</dbReference>
<evidence type="ECO:0000313" key="2">
    <source>
        <dbReference type="Proteomes" id="UP001050808"/>
    </source>
</evidence>
<gene>
    <name evidence="1" type="ORF">Sviol_46210</name>
</gene>